<accession>A0A395IQI0</accession>
<organism evidence="2 3">
    <name type="scientific">Monilinia fructigena</name>
    <dbReference type="NCBI Taxonomy" id="38457"/>
    <lineage>
        <taxon>Eukaryota</taxon>
        <taxon>Fungi</taxon>
        <taxon>Dikarya</taxon>
        <taxon>Ascomycota</taxon>
        <taxon>Pezizomycotina</taxon>
        <taxon>Leotiomycetes</taxon>
        <taxon>Helotiales</taxon>
        <taxon>Sclerotiniaceae</taxon>
        <taxon>Monilinia</taxon>
    </lineage>
</organism>
<name>A0A395IQI0_9HELO</name>
<evidence type="ECO:0000256" key="1">
    <source>
        <dbReference type="SAM" id="MobiDB-lite"/>
    </source>
</evidence>
<sequence length="81" mass="8935">MADVEEPQFTTLSQRIAALKQQQQQAGNSMVPQNNALTVAKRPPPPPIPASDRPPLPSRPKTANNSSGSYIWFFSYPETIQ</sequence>
<feature type="compositionally biased region" description="Pro residues" evidence="1">
    <location>
        <begin position="42"/>
        <end position="58"/>
    </location>
</feature>
<evidence type="ECO:0000313" key="3">
    <source>
        <dbReference type="Proteomes" id="UP000249056"/>
    </source>
</evidence>
<dbReference type="EMBL" id="QKRW01000038">
    <property type="protein sequence ID" value="RAL60609.1"/>
    <property type="molecule type" value="Genomic_DNA"/>
</dbReference>
<dbReference type="AlphaFoldDB" id="A0A395IQI0"/>
<dbReference type="Proteomes" id="UP000249056">
    <property type="component" value="Unassembled WGS sequence"/>
</dbReference>
<keyword evidence="3" id="KW-1185">Reference proteome</keyword>
<protein>
    <submittedName>
        <fullName evidence="2">Uncharacterized protein</fullName>
    </submittedName>
</protein>
<gene>
    <name evidence="2" type="ORF">DID88_009927</name>
</gene>
<evidence type="ECO:0000313" key="2">
    <source>
        <dbReference type="EMBL" id="RAL60609.1"/>
    </source>
</evidence>
<feature type="compositionally biased region" description="Polar residues" evidence="1">
    <location>
        <begin position="26"/>
        <end position="37"/>
    </location>
</feature>
<reference evidence="2 3" key="1">
    <citation type="submission" date="2018-06" db="EMBL/GenBank/DDBJ databases">
        <title>Genome Sequence of the Brown Rot Fungal Pathogen Monilinia fructigena.</title>
        <authorList>
            <person name="Landi L."/>
            <person name="De Miccolis Angelini R.M."/>
            <person name="Pollastro S."/>
            <person name="Abate D."/>
            <person name="Faretra F."/>
            <person name="Romanazzi G."/>
        </authorList>
    </citation>
    <scope>NUCLEOTIDE SEQUENCE [LARGE SCALE GENOMIC DNA]</scope>
    <source>
        <strain evidence="2 3">Mfrg269</strain>
    </source>
</reference>
<proteinExistence type="predicted"/>
<feature type="region of interest" description="Disordered" evidence="1">
    <location>
        <begin position="20"/>
        <end position="69"/>
    </location>
</feature>
<comment type="caution">
    <text evidence="2">The sequence shown here is derived from an EMBL/GenBank/DDBJ whole genome shotgun (WGS) entry which is preliminary data.</text>
</comment>